<dbReference type="Proteomes" id="UP000017836">
    <property type="component" value="Unassembled WGS sequence"/>
</dbReference>
<dbReference type="HOGENOM" id="CLU_856176_0_0_1"/>
<accession>W1PJP2</accession>
<name>W1PJP2_AMBTC</name>
<dbReference type="AlphaFoldDB" id="W1PJP2"/>
<dbReference type="EMBL" id="KI392963">
    <property type="protein sequence ID" value="ERN10182.1"/>
    <property type="molecule type" value="Genomic_DNA"/>
</dbReference>
<dbReference type="Gramene" id="ERN10182">
    <property type="protein sequence ID" value="ERN10182"/>
    <property type="gene ID" value="AMTR_s00168p00069430"/>
</dbReference>
<organism evidence="2 3">
    <name type="scientific">Amborella trichopoda</name>
    <dbReference type="NCBI Taxonomy" id="13333"/>
    <lineage>
        <taxon>Eukaryota</taxon>
        <taxon>Viridiplantae</taxon>
        <taxon>Streptophyta</taxon>
        <taxon>Embryophyta</taxon>
        <taxon>Tracheophyta</taxon>
        <taxon>Spermatophyta</taxon>
        <taxon>Magnoliopsida</taxon>
        <taxon>Amborellales</taxon>
        <taxon>Amborellaceae</taxon>
        <taxon>Amborella</taxon>
    </lineage>
</organism>
<keyword evidence="3" id="KW-1185">Reference proteome</keyword>
<evidence type="ECO:0000256" key="1">
    <source>
        <dbReference type="SAM" id="MobiDB-lite"/>
    </source>
</evidence>
<gene>
    <name evidence="2" type="ORF">AMTR_s00168p00069430</name>
</gene>
<evidence type="ECO:0000313" key="3">
    <source>
        <dbReference type="Proteomes" id="UP000017836"/>
    </source>
</evidence>
<protein>
    <submittedName>
        <fullName evidence="2">Uncharacterized protein</fullName>
    </submittedName>
</protein>
<sequence length="325" mass="36399">MGGVTNSGQRQALARIETSLIPLRRGEITLTLEDVTRILGVRSEGEPFLSIPPKSCVSYASACTELLGKDPVEEASESRAPGVRGSVQGESSHPLTRATTRALAESGDPEGIRFEDDASSDEDTVSSSVLLSDEERRERESETIRDAYERAMIMSEPEIDWTPMSIDPVPLVYVASSRTFRTTTHLICMFLVMPYFLEEGSIPLSLYEKYKVVLRDVAALNEHGEGVMREQRTAYLDEGRSSTDEVASLHAERDSAVEEPDSIAEDFEHLRQNFDRMVADSLRDNMERVRSIPSFSFVALTLLGPSLDRIRALERCVDRYRSERR</sequence>
<proteinExistence type="predicted"/>
<feature type="region of interest" description="Disordered" evidence="1">
    <location>
        <begin position="71"/>
        <end position="141"/>
    </location>
</feature>
<evidence type="ECO:0000313" key="2">
    <source>
        <dbReference type="EMBL" id="ERN10182.1"/>
    </source>
</evidence>
<feature type="compositionally biased region" description="Polar residues" evidence="1">
    <location>
        <begin position="88"/>
        <end position="99"/>
    </location>
</feature>
<reference evidence="3" key="1">
    <citation type="journal article" date="2013" name="Science">
        <title>The Amborella genome and the evolution of flowering plants.</title>
        <authorList>
            <consortium name="Amborella Genome Project"/>
        </authorList>
    </citation>
    <scope>NUCLEOTIDE SEQUENCE [LARGE SCALE GENOMIC DNA]</scope>
</reference>